<keyword evidence="3" id="KW-0863">Zinc-finger</keyword>
<evidence type="ECO:0000313" key="7">
    <source>
        <dbReference type="EMBL" id="KAK2952075.1"/>
    </source>
</evidence>
<reference evidence="7 8" key="1">
    <citation type="journal article" date="2022" name="bioRxiv">
        <title>Genomics of Preaxostyla Flagellates Illuminates Evolutionary Transitions and the Path Towards Mitochondrial Loss.</title>
        <authorList>
            <person name="Novak L.V.F."/>
            <person name="Treitli S.C."/>
            <person name="Pyrih J."/>
            <person name="Halakuc P."/>
            <person name="Pipaliya S.V."/>
            <person name="Vacek V."/>
            <person name="Brzon O."/>
            <person name="Soukal P."/>
            <person name="Eme L."/>
            <person name="Dacks J.B."/>
            <person name="Karnkowska A."/>
            <person name="Elias M."/>
            <person name="Hampl V."/>
        </authorList>
    </citation>
    <scope>NUCLEOTIDE SEQUENCE [LARGE SCALE GENOMIC DNA]</scope>
    <source>
        <strain evidence="7">NAU3</strain>
        <tissue evidence="7">Gut</tissue>
    </source>
</reference>
<dbReference type="CDD" id="cd19821">
    <property type="entry name" value="Bbox1_BBX-like"/>
    <property type="match status" value="1"/>
</dbReference>
<comment type="caution">
    <text evidence="7">The sequence shown here is derived from an EMBL/GenBank/DDBJ whole genome shotgun (WGS) entry which is preliminary data.</text>
</comment>
<protein>
    <submittedName>
        <fullName evidence="7">B-box zinc finger family protein</fullName>
    </submittedName>
</protein>
<organism evidence="7 8">
    <name type="scientific">Blattamonas nauphoetae</name>
    <dbReference type="NCBI Taxonomy" id="2049346"/>
    <lineage>
        <taxon>Eukaryota</taxon>
        <taxon>Metamonada</taxon>
        <taxon>Preaxostyla</taxon>
        <taxon>Oxymonadida</taxon>
        <taxon>Blattamonas</taxon>
    </lineage>
</organism>
<feature type="domain" description="B box-type" evidence="6">
    <location>
        <begin position="141"/>
        <end position="184"/>
    </location>
</feature>
<keyword evidence="4" id="KW-0175">Coiled coil</keyword>
<evidence type="ECO:0000256" key="3">
    <source>
        <dbReference type="PROSITE-ProRule" id="PRU00024"/>
    </source>
</evidence>
<keyword evidence="1" id="KW-0479">Metal-binding</keyword>
<feature type="compositionally biased region" description="Polar residues" evidence="5">
    <location>
        <begin position="23"/>
        <end position="52"/>
    </location>
</feature>
<dbReference type="Gene3D" id="3.30.160.60">
    <property type="entry name" value="Classic Zinc Finger"/>
    <property type="match status" value="1"/>
</dbReference>
<dbReference type="EMBL" id="JARBJD010000108">
    <property type="protein sequence ID" value="KAK2952075.1"/>
    <property type="molecule type" value="Genomic_DNA"/>
</dbReference>
<feature type="compositionally biased region" description="Polar residues" evidence="5">
    <location>
        <begin position="94"/>
        <end position="118"/>
    </location>
</feature>
<evidence type="ECO:0000256" key="5">
    <source>
        <dbReference type="SAM" id="MobiDB-lite"/>
    </source>
</evidence>
<dbReference type="Proteomes" id="UP001281761">
    <property type="component" value="Unassembled WGS sequence"/>
</dbReference>
<dbReference type="Pfam" id="PF00643">
    <property type="entry name" value="zf-B_box"/>
    <property type="match status" value="1"/>
</dbReference>
<feature type="compositionally biased region" description="Polar residues" evidence="5">
    <location>
        <begin position="72"/>
        <end position="87"/>
    </location>
</feature>
<feature type="domain" description="B box-type" evidence="6">
    <location>
        <begin position="188"/>
        <end position="231"/>
    </location>
</feature>
<name>A0ABQ9XPM1_9EUKA</name>
<gene>
    <name evidence="7" type="ORF">BLNAU_12926</name>
</gene>
<dbReference type="InterPro" id="IPR049808">
    <property type="entry name" value="CONSTANS-like_Bbox1"/>
</dbReference>
<keyword evidence="2" id="KW-0862">Zinc</keyword>
<feature type="coiled-coil region" evidence="4">
    <location>
        <begin position="263"/>
        <end position="309"/>
    </location>
</feature>
<evidence type="ECO:0000256" key="1">
    <source>
        <dbReference type="ARBA" id="ARBA00022723"/>
    </source>
</evidence>
<feature type="compositionally biased region" description="Basic and acidic residues" evidence="5">
    <location>
        <begin position="417"/>
        <end position="426"/>
    </location>
</feature>
<dbReference type="SMART" id="SM00336">
    <property type="entry name" value="BBOX"/>
    <property type="match status" value="2"/>
</dbReference>
<accession>A0ABQ9XPM1</accession>
<dbReference type="SUPFAM" id="SSF57845">
    <property type="entry name" value="B-box zinc-binding domain"/>
    <property type="match status" value="1"/>
</dbReference>
<dbReference type="PANTHER" id="PTHR25462:SF306">
    <property type="entry name" value="TRIPARTITE MOTIF CONTAINING 9"/>
    <property type="match status" value="1"/>
</dbReference>
<keyword evidence="8" id="KW-1185">Reference proteome</keyword>
<dbReference type="InterPro" id="IPR047153">
    <property type="entry name" value="TRIM45/56/19-like"/>
</dbReference>
<feature type="compositionally biased region" description="Low complexity" evidence="5">
    <location>
        <begin position="53"/>
        <end position="71"/>
    </location>
</feature>
<feature type="compositionally biased region" description="Polar residues" evidence="5">
    <location>
        <begin position="443"/>
        <end position="454"/>
    </location>
</feature>
<evidence type="ECO:0000313" key="8">
    <source>
        <dbReference type="Proteomes" id="UP001281761"/>
    </source>
</evidence>
<dbReference type="InterPro" id="IPR000315">
    <property type="entry name" value="Znf_B-box"/>
</dbReference>
<evidence type="ECO:0000259" key="6">
    <source>
        <dbReference type="PROSITE" id="PS50119"/>
    </source>
</evidence>
<dbReference type="Gene3D" id="4.10.830.40">
    <property type="match status" value="1"/>
</dbReference>
<proteinExistence type="predicted"/>
<evidence type="ECO:0000256" key="2">
    <source>
        <dbReference type="ARBA" id="ARBA00022833"/>
    </source>
</evidence>
<dbReference type="PANTHER" id="PTHR25462">
    <property type="entry name" value="BONUS, ISOFORM C-RELATED"/>
    <property type="match status" value="1"/>
</dbReference>
<feature type="region of interest" description="Disordered" evidence="5">
    <location>
        <begin position="23"/>
        <end position="127"/>
    </location>
</feature>
<evidence type="ECO:0000256" key="4">
    <source>
        <dbReference type="SAM" id="Coils"/>
    </source>
</evidence>
<dbReference type="PROSITE" id="PS50119">
    <property type="entry name" value="ZF_BBOX"/>
    <property type="match status" value="2"/>
</dbReference>
<dbReference type="CDD" id="cd19756">
    <property type="entry name" value="Bbox2"/>
    <property type="match status" value="1"/>
</dbReference>
<sequence length="463" mass="52364">MIFFGVDSQIDLDKLLEQASQFIDESESSKPTITPSQRPQSNFPSTRQDSYNSQSVSSTQQRRSQAQAYSQPPNQTSQSYGLSNTSGAYHGRTMTDTPQQLRPTDTQSSTRPAQTSAPRTEGSFYSGGNKGNALSIPCESCPQDDCHAATLFCRNCRGYFCSSCDAQFHPTTNPLMSRHVRVKVEDHKPPLHCSEHPEEELSYYCLDCEGQCICAECAIRGSHRDHNVQTIRKSYVEVRKRMNELVSNLNAREDTVGTILNRIDQHKKEIEENTRSIKESMQLSINELREKLNQKEAELLNSAERFQEEQVGQLSEFVRYAEQKQESLHALIENMKQSASQSDEVSLLNYYGQSKQLAYDLLKETPIDVDLPRVSGRRCYLDTDSAYQQIEMLKGLQLSIASLDAQYPQGDYQPEPDDLRMSERRQPVNTSQRQTPARGGLNEGSSRMHQSSAGVNMRRTGQK</sequence>
<feature type="region of interest" description="Disordered" evidence="5">
    <location>
        <begin position="407"/>
        <end position="463"/>
    </location>
</feature>